<dbReference type="Proteomes" id="UP001591681">
    <property type="component" value="Unassembled WGS sequence"/>
</dbReference>
<dbReference type="Pfam" id="PF03175">
    <property type="entry name" value="DNA_pol_B_2"/>
    <property type="match status" value="2"/>
</dbReference>
<dbReference type="AlphaFoldDB" id="A0ABD1K8W8"/>
<dbReference type="SUPFAM" id="SSF53098">
    <property type="entry name" value="Ribonuclease H-like"/>
    <property type="match status" value="1"/>
</dbReference>
<evidence type="ECO:0000256" key="5">
    <source>
        <dbReference type="ARBA" id="ARBA00022705"/>
    </source>
</evidence>
<feature type="domain" description="DNA-directed DNA polymerase family B mitochondria/virus" evidence="9">
    <location>
        <begin position="525"/>
        <end position="727"/>
    </location>
</feature>
<reference evidence="10 11" key="1">
    <citation type="submission" date="2024-09" db="EMBL/GenBank/DDBJ databases">
        <title>A chromosome-level genome assembly of Gray's grenadier anchovy, Coilia grayii.</title>
        <authorList>
            <person name="Fu Z."/>
        </authorList>
    </citation>
    <scope>NUCLEOTIDE SEQUENCE [LARGE SCALE GENOMIC DNA]</scope>
    <source>
        <strain evidence="10">G4</strain>
        <tissue evidence="10">Muscle</tissue>
    </source>
</reference>
<evidence type="ECO:0000256" key="2">
    <source>
        <dbReference type="ARBA" id="ARBA00012417"/>
    </source>
</evidence>
<name>A0ABD1K8W8_9TELE</name>
<keyword evidence="3" id="KW-0808">Transferase</keyword>
<evidence type="ECO:0000313" key="10">
    <source>
        <dbReference type="EMBL" id="KAL2095552.1"/>
    </source>
</evidence>
<keyword evidence="6" id="KW-0239">DNA-directed DNA polymerase</keyword>
<comment type="similarity">
    <text evidence="1">Belongs to the DNA polymerase type-B family.</text>
</comment>
<dbReference type="EC" id="2.7.7.7" evidence="2"/>
<dbReference type="InterPro" id="IPR004868">
    <property type="entry name" value="DNA-dir_DNA_pol_B_mt/vir"/>
</dbReference>
<comment type="catalytic activity">
    <reaction evidence="8">
        <text>DNA(n) + a 2'-deoxyribonucleoside 5'-triphosphate = DNA(n+1) + diphosphate</text>
        <dbReference type="Rhea" id="RHEA:22508"/>
        <dbReference type="Rhea" id="RHEA-COMP:17339"/>
        <dbReference type="Rhea" id="RHEA-COMP:17340"/>
        <dbReference type="ChEBI" id="CHEBI:33019"/>
        <dbReference type="ChEBI" id="CHEBI:61560"/>
        <dbReference type="ChEBI" id="CHEBI:173112"/>
        <dbReference type="EC" id="2.7.7.7"/>
    </reaction>
</comment>
<comment type="caution">
    <text evidence="10">The sequence shown here is derived from an EMBL/GenBank/DDBJ whole genome shotgun (WGS) entry which is preliminary data.</text>
</comment>
<organism evidence="10 11">
    <name type="scientific">Coilia grayii</name>
    <name type="common">Gray's grenadier anchovy</name>
    <dbReference type="NCBI Taxonomy" id="363190"/>
    <lineage>
        <taxon>Eukaryota</taxon>
        <taxon>Metazoa</taxon>
        <taxon>Chordata</taxon>
        <taxon>Craniata</taxon>
        <taxon>Vertebrata</taxon>
        <taxon>Euteleostomi</taxon>
        <taxon>Actinopterygii</taxon>
        <taxon>Neopterygii</taxon>
        <taxon>Teleostei</taxon>
        <taxon>Clupei</taxon>
        <taxon>Clupeiformes</taxon>
        <taxon>Clupeoidei</taxon>
        <taxon>Engraulidae</taxon>
        <taxon>Coilinae</taxon>
        <taxon>Coilia</taxon>
    </lineage>
</organism>
<dbReference type="PANTHER" id="PTHR33568:SF3">
    <property type="entry name" value="DNA-DIRECTED DNA POLYMERASE"/>
    <property type="match status" value="1"/>
</dbReference>
<dbReference type="PANTHER" id="PTHR33568">
    <property type="entry name" value="DNA POLYMERASE"/>
    <property type="match status" value="1"/>
</dbReference>
<evidence type="ECO:0000256" key="4">
    <source>
        <dbReference type="ARBA" id="ARBA00022695"/>
    </source>
</evidence>
<evidence type="ECO:0000256" key="6">
    <source>
        <dbReference type="ARBA" id="ARBA00022932"/>
    </source>
</evidence>
<keyword evidence="4" id="KW-0548">Nucleotidyltransferase</keyword>
<proteinExistence type="inferred from homology"/>
<dbReference type="GO" id="GO:0006260">
    <property type="term" value="P:DNA replication"/>
    <property type="evidence" value="ECO:0007669"/>
    <property type="project" value="UniProtKB-KW"/>
</dbReference>
<evidence type="ECO:0000313" key="11">
    <source>
        <dbReference type="Proteomes" id="UP001591681"/>
    </source>
</evidence>
<dbReference type="InterPro" id="IPR012337">
    <property type="entry name" value="RNaseH-like_sf"/>
</dbReference>
<gene>
    <name evidence="10" type="ORF">ACEWY4_007700</name>
</gene>
<dbReference type="GO" id="GO:0003887">
    <property type="term" value="F:DNA-directed DNA polymerase activity"/>
    <property type="evidence" value="ECO:0007669"/>
    <property type="project" value="UniProtKB-KW"/>
</dbReference>
<dbReference type="InterPro" id="IPR036397">
    <property type="entry name" value="RNaseH_sf"/>
</dbReference>
<keyword evidence="7" id="KW-0238">DNA-binding</keyword>
<dbReference type="Gene3D" id="3.30.420.10">
    <property type="entry name" value="Ribonuclease H-like superfamily/Ribonuclease H"/>
    <property type="match status" value="1"/>
</dbReference>
<dbReference type="GO" id="GO:0003677">
    <property type="term" value="F:DNA binding"/>
    <property type="evidence" value="ECO:0007669"/>
    <property type="project" value="UniProtKB-KW"/>
</dbReference>
<keyword evidence="5" id="KW-0235">DNA replication</keyword>
<evidence type="ECO:0000259" key="9">
    <source>
        <dbReference type="Pfam" id="PF03175"/>
    </source>
</evidence>
<evidence type="ECO:0000256" key="1">
    <source>
        <dbReference type="ARBA" id="ARBA00005755"/>
    </source>
</evidence>
<sequence length="1087" mass="125073">MEPVDKRVRVDTLQQHVSALNNRIDTLYDLLLQRTANNGAVVTHNTTDNVNHSQACEPGLPICQMGGVGAGNFSNAVGQQVHLDEVSIQRLVREGGRVGDYIITPRRRFNSTVVTRTFNFRNAPTTDMASYVQHLYNTFNDIIEFGKTLGGENAVISMVLRGESLTTDVNVVLTSSDGYALDRVIEAIENMLQSNTNIMTDQSLQITLSIAHDRQGGVRRKIARLAHDEVIKKKRLSLYSPNNPTGNTCFATCLAHYLNPNAGDEMLATMGDDMHRRAGFTPQQKIGFSDVAVFERLYDVKIVIFYRSDNGMMIKYQTTETLHDKTAFLYLHDQHYYHVIKPHTFLGDAYFCMFCYESYNNKLTHKCEGCCNVCYGNDCRKRTEASVYCVDCNRYCKSRYCYNTHKQVRQTGPTGRLAAPCDVTKYCKKCNRRYYIAANKKPHKCQAMQCVHCNAELVPEADHCCFIQPIKAKKLETKYIFFDLETRHENGKHRANFACAMTYSGETFVAEGADCVVRMLIHFRRAKYTGYTWLAHNAAGFDNIIILEHFCNMGIIPRITMMGCRLIFMYDEIFKQRFIDSYSFIPMRLAKTTEALSLKTSEKGYFPHRFNTAENNNYRGAYPARHYYGYDVMTDKERVAFDAWYVEASKNEFDFQKELHTYGRNDVVLLREACIKYRQEFINCTGLDPFAQTTLASCCMAVYKTHYLPADTLALTHNNAYVNQHKAYSNISIQWLEFVKFSRNVDVQHALNRGEVQVGRYHIDGFYEKDGVKHALEFNGCLFHGHNCRHNPNNLHPLSKVPYSVLIQHFEDKVAYLTNEHGFNVEVMWECQWIQAKKNNADVIHFMSTYAHPERLKPRQSLFGGRTNAYKLYYKTKEGEKIRYIDFTSLYPACQSKNDYPINNPQIILKDFQPLENYFGIIKATVAPPRGLLHPVLPYRCKNKLMFPLCRTCAEQENQTPPCTHSDAERCLSGCWVSIELQRAMEKGYVVTKVDEVWHFTQRSDTLFSNYVKTFLQYKQEASGYPAHAVTDDEKKAYIQDYFEKEGIRLNPDKICVNPAKLLLNSLWGSFSMRENLPNTVMLRDPG</sequence>
<accession>A0ABD1K8W8</accession>
<dbReference type="SUPFAM" id="SSF56672">
    <property type="entry name" value="DNA/RNA polymerases"/>
    <property type="match status" value="1"/>
</dbReference>
<evidence type="ECO:0000256" key="7">
    <source>
        <dbReference type="ARBA" id="ARBA00023125"/>
    </source>
</evidence>
<evidence type="ECO:0000256" key="8">
    <source>
        <dbReference type="ARBA" id="ARBA00049244"/>
    </source>
</evidence>
<feature type="domain" description="DNA-directed DNA polymerase family B mitochondria/virus" evidence="9">
    <location>
        <begin position="859"/>
        <end position="1024"/>
    </location>
</feature>
<dbReference type="EMBL" id="JBHFQA010000007">
    <property type="protein sequence ID" value="KAL2095552.1"/>
    <property type="molecule type" value="Genomic_DNA"/>
</dbReference>
<protein>
    <recommendedName>
        <fullName evidence="2">DNA-directed DNA polymerase</fullName>
        <ecNumber evidence="2">2.7.7.7</ecNumber>
    </recommendedName>
</protein>
<dbReference type="InterPro" id="IPR043502">
    <property type="entry name" value="DNA/RNA_pol_sf"/>
</dbReference>
<keyword evidence="11" id="KW-1185">Reference proteome</keyword>
<evidence type="ECO:0000256" key="3">
    <source>
        <dbReference type="ARBA" id="ARBA00022679"/>
    </source>
</evidence>